<reference evidence="4" key="2">
    <citation type="submission" date="2022-01" db="EMBL/GenBank/DDBJ databases">
        <title>Novel bile acid biosynthetic pathways are enriched in the microbiome of centenarians.</title>
        <authorList>
            <person name="Sato Y."/>
            <person name="Atarashi K."/>
            <person name="Plichta R.D."/>
            <person name="Arai Y."/>
            <person name="Sasajima S."/>
            <person name="Kearney M.S."/>
            <person name="Suda W."/>
            <person name="Takeshita K."/>
            <person name="Sasaki T."/>
            <person name="Okamoto S."/>
            <person name="Skelly N.A."/>
            <person name="Okamura Y."/>
            <person name="Vlamakis H."/>
            <person name="Li Y."/>
            <person name="Tanoue T."/>
            <person name="Takei H."/>
            <person name="Nittono H."/>
            <person name="Narushima S."/>
            <person name="Irie J."/>
            <person name="Itoh H."/>
            <person name="Moriya K."/>
            <person name="Sugiura Y."/>
            <person name="Suematsu M."/>
            <person name="Moritoki N."/>
            <person name="Shibata S."/>
            <person name="Littman R.D."/>
            <person name="Fischbach A.M."/>
            <person name="Uwamino Y."/>
            <person name="Inoue T."/>
            <person name="Honda A."/>
            <person name="Hattori M."/>
            <person name="Murai T."/>
            <person name="Xavier J.R."/>
            <person name="Hirose N."/>
            <person name="Honda K."/>
        </authorList>
    </citation>
    <scope>NUCLEOTIDE SEQUENCE</scope>
    <source>
        <strain evidence="4">CE91-St16</strain>
    </source>
</reference>
<dbReference type="EMBL" id="JAWDES010000003">
    <property type="protein sequence ID" value="MDU0258804.1"/>
    <property type="molecule type" value="Genomic_DNA"/>
</dbReference>
<dbReference type="AlphaFoldDB" id="A0A5B5VNL3"/>
<reference evidence="5 7" key="1">
    <citation type="journal article" date="2019" name="Nat. Med.">
        <title>A library of human gut bacterial isolates paired with longitudinal multiomics data enables mechanistic microbiome research.</title>
        <authorList>
            <person name="Poyet M."/>
            <person name="Groussin M."/>
            <person name="Gibbons S.M."/>
            <person name="Avila-Pacheco J."/>
            <person name="Jiang X."/>
            <person name="Kearney S.M."/>
            <person name="Perrotta A.R."/>
            <person name="Berdy B."/>
            <person name="Zhao S."/>
            <person name="Lieberman T.D."/>
            <person name="Swanson P.K."/>
            <person name="Smith M."/>
            <person name="Roesemann S."/>
            <person name="Alexander J.E."/>
            <person name="Rich S.A."/>
            <person name="Livny J."/>
            <person name="Vlamakis H."/>
            <person name="Clish C."/>
            <person name="Bullock K."/>
            <person name="Deik A."/>
            <person name="Scott J."/>
            <person name="Pierce K.A."/>
            <person name="Xavier R.J."/>
            <person name="Alm E.J."/>
        </authorList>
    </citation>
    <scope>NUCLEOTIDE SEQUENCE [LARGE SCALE GENOMIC DNA]</scope>
    <source>
        <strain evidence="5 7">BIOML-A1</strain>
    </source>
</reference>
<dbReference type="PIRSF" id="PIRSF018266">
    <property type="entry name" value="FecR"/>
    <property type="match status" value="1"/>
</dbReference>
<dbReference type="PANTHER" id="PTHR30273:SF2">
    <property type="entry name" value="PROTEIN FECR"/>
    <property type="match status" value="1"/>
</dbReference>
<dbReference type="InterPro" id="IPR006860">
    <property type="entry name" value="FecR"/>
</dbReference>
<dbReference type="Proteomes" id="UP001181347">
    <property type="component" value="Unassembled WGS sequence"/>
</dbReference>
<evidence type="ECO:0000256" key="1">
    <source>
        <dbReference type="SAM" id="Phobius"/>
    </source>
</evidence>
<dbReference type="Gene3D" id="3.55.50.30">
    <property type="match status" value="1"/>
</dbReference>
<dbReference type="OMA" id="WCMRLHA"/>
<keyword evidence="1" id="KW-1133">Transmembrane helix</keyword>
<dbReference type="Proteomes" id="UP001055105">
    <property type="component" value="Unassembled WGS sequence"/>
</dbReference>
<proteinExistence type="predicted"/>
<feature type="domain" description="FecR protein" evidence="2">
    <location>
        <begin position="107"/>
        <end position="200"/>
    </location>
</feature>
<feature type="transmembrane region" description="Helical" evidence="1">
    <location>
        <begin position="71"/>
        <end position="92"/>
    </location>
</feature>
<dbReference type="InterPro" id="IPR032508">
    <property type="entry name" value="FecR_C"/>
</dbReference>
<feature type="domain" description="Protein FecR C-terminal" evidence="3">
    <location>
        <begin position="252"/>
        <end position="313"/>
    </location>
</feature>
<sequence length="318" mass="36038">MNQEILYRYLKGDTTPQEDLQVAEWLEADPVANQKELDIVRFVFEGMELYGNDARGGALRPRGIVIPWRKVWIFAMRAAAVLLLVFAGGYVAHQRTYEAISDRLTAVHVPNGQRIEITLPDGSRVWLNSGARIEYPVVFKKNLRSVKLSGEALFDVRHDAECPFEVETFATKINVLGTKFNVIADETYDRFSAALLQGRIKVTNLLDPRRQEIVMKPDDIVNLSNGRLFVETIRDPEALCWTEGLVRISGLPFDELMAKFEQVFDVKIVIARNSIPDIGKISGKIRVNDGIENALHILQYAADFSFEKDEETNVVTIR</sequence>
<dbReference type="EMBL" id="BQOL01000001">
    <property type="protein sequence ID" value="GKI18129.1"/>
    <property type="molecule type" value="Genomic_DNA"/>
</dbReference>
<dbReference type="Pfam" id="PF04773">
    <property type="entry name" value="FecR"/>
    <property type="match status" value="1"/>
</dbReference>
<dbReference type="RefSeq" id="WP_014774933.1">
    <property type="nucleotide sequence ID" value="NZ_AP025581.1"/>
</dbReference>
<keyword evidence="1" id="KW-0812">Transmembrane</keyword>
<evidence type="ECO:0000313" key="8">
    <source>
        <dbReference type="Proteomes" id="UP001055105"/>
    </source>
</evidence>
<evidence type="ECO:0000313" key="4">
    <source>
        <dbReference type="EMBL" id="GKI18129.1"/>
    </source>
</evidence>
<dbReference type="PANTHER" id="PTHR30273">
    <property type="entry name" value="PERIPLASMIC SIGNAL SENSOR AND SIGMA FACTOR ACTIVATOR FECR-RELATED"/>
    <property type="match status" value="1"/>
</dbReference>
<reference evidence="6" key="3">
    <citation type="submission" date="2023-10" db="EMBL/GenBank/DDBJ databases">
        <title>Genome Sequence of the Bacteria from From Gut Wall in Crohn's Disease.</title>
        <authorList>
            <person name="Rodriguez-Palacios A."/>
        </authorList>
    </citation>
    <scope>NUCLEOTIDE SEQUENCE</scope>
    <source>
        <strain evidence="6">CavFT-hAR58</strain>
    </source>
</reference>
<evidence type="ECO:0000313" key="5">
    <source>
        <dbReference type="EMBL" id="KAA3159086.1"/>
    </source>
</evidence>
<dbReference type="Pfam" id="PF16344">
    <property type="entry name" value="FecR_C"/>
    <property type="match status" value="1"/>
</dbReference>
<dbReference type="Proteomes" id="UP000324870">
    <property type="component" value="Unassembled WGS sequence"/>
</dbReference>
<accession>A0A5B5VNL3</accession>
<dbReference type="EMBL" id="VVND01000012">
    <property type="protein sequence ID" value="KAA3159086.1"/>
    <property type="molecule type" value="Genomic_DNA"/>
</dbReference>
<keyword evidence="7" id="KW-1185">Reference proteome</keyword>
<evidence type="ECO:0000259" key="3">
    <source>
        <dbReference type="Pfam" id="PF16344"/>
    </source>
</evidence>
<gene>
    <name evidence="4" type="ORF">CE91St16_10370</name>
    <name evidence="5" type="ORF">F2A26_08590</name>
    <name evidence="6" type="ORF">RVH17_01505</name>
</gene>
<name>A0A5B5VNL3_9BACT</name>
<dbReference type="Gene3D" id="2.60.120.1440">
    <property type="match status" value="1"/>
</dbReference>
<organism evidence="4 8">
    <name type="scientific">Alistipes finegoldii</name>
    <dbReference type="NCBI Taxonomy" id="214856"/>
    <lineage>
        <taxon>Bacteria</taxon>
        <taxon>Pseudomonadati</taxon>
        <taxon>Bacteroidota</taxon>
        <taxon>Bacteroidia</taxon>
        <taxon>Bacteroidales</taxon>
        <taxon>Rikenellaceae</taxon>
        <taxon>Alistipes</taxon>
    </lineage>
</organism>
<evidence type="ECO:0000313" key="7">
    <source>
        <dbReference type="Proteomes" id="UP000324870"/>
    </source>
</evidence>
<comment type="caution">
    <text evidence="4">The sequence shown here is derived from an EMBL/GenBank/DDBJ whole genome shotgun (WGS) entry which is preliminary data.</text>
</comment>
<dbReference type="InterPro" id="IPR012373">
    <property type="entry name" value="Ferrdict_sens_TM"/>
</dbReference>
<protein>
    <submittedName>
        <fullName evidence="4">Anti-sigma factor</fullName>
    </submittedName>
    <submittedName>
        <fullName evidence="5">DUF4974 domain-containing protein</fullName>
    </submittedName>
    <submittedName>
        <fullName evidence="6">FecR domain-containing protein</fullName>
    </submittedName>
</protein>
<evidence type="ECO:0000259" key="2">
    <source>
        <dbReference type="Pfam" id="PF04773"/>
    </source>
</evidence>
<evidence type="ECO:0000313" key="6">
    <source>
        <dbReference type="EMBL" id="MDU0258804.1"/>
    </source>
</evidence>
<dbReference type="GO" id="GO:0016989">
    <property type="term" value="F:sigma factor antagonist activity"/>
    <property type="evidence" value="ECO:0007669"/>
    <property type="project" value="TreeGrafter"/>
</dbReference>
<keyword evidence="1" id="KW-0472">Membrane</keyword>